<name>A0ABQ7BZY8_BRACR</name>
<comment type="caution">
    <text evidence="1">The sequence shown here is derived from an EMBL/GenBank/DDBJ whole genome shotgun (WGS) entry which is preliminary data.</text>
</comment>
<reference evidence="1 2" key="1">
    <citation type="journal article" date="2020" name="BMC Genomics">
        <title>Intraspecific diversification of the crop wild relative Brassica cretica Lam. using demographic model selection.</title>
        <authorList>
            <person name="Kioukis A."/>
            <person name="Michalopoulou V.A."/>
            <person name="Briers L."/>
            <person name="Pirintsos S."/>
            <person name="Studholme D.J."/>
            <person name="Pavlidis P."/>
            <person name="Sarris P.F."/>
        </authorList>
    </citation>
    <scope>NUCLEOTIDE SEQUENCE [LARGE SCALE GENOMIC DNA]</scope>
    <source>
        <strain evidence="2">cv. PFS-1207/04</strain>
    </source>
</reference>
<dbReference type="Proteomes" id="UP000266723">
    <property type="component" value="Unassembled WGS sequence"/>
</dbReference>
<organism evidence="1 2">
    <name type="scientific">Brassica cretica</name>
    <name type="common">Mustard</name>
    <dbReference type="NCBI Taxonomy" id="69181"/>
    <lineage>
        <taxon>Eukaryota</taxon>
        <taxon>Viridiplantae</taxon>
        <taxon>Streptophyta</taxon>
        <taxon>Embryophyta</taxon>
        <taxon>Tracheophyta</taxon>
        <taxon>Spermatophyta</taxon>
        <taxon>Magnoliopsida</taxon>
        <taxon>eudicotyledons</taxon>
        <taxon>Gunneridae</taxon>
        <taxon>Pentapetalae</taxon>
        <taxon>rosids</taxon>
        <taxon>malvids</taxon>
        <taxon>Brassicales</taxon>
        <taxon>Brassicaceae</taxon>
        <taxon>Brassiceae</taxon>
        <taxon>Brassica</taxon>
    </lineage>
</organism>
<accession>A0ABQ7BZY8</accession>
<keyword evidence="2" id="KW-1185">Reference proteome</keyword>
<evidence type="ECO:0000313" key="2">
    <source>
        <dbReference type="Proteomes" id="UP000266723"/>
    </source>
</evidence>
<proteinExistence type="predicted"/>
<gene>
    <name evidence="1" type="ORF">DY000_02007946</name>
</gene>
<evidence type="ECO:0000313" key="1">
    <source>
        <dbReference type="EMBL" id="KAF3544957.1"/>
    </source>
</evidence>
<protein>
    <submittedName>
        <fullName evidence="1">Uncharacterized protein</fullName>
    </submittedName>
</protein>
<sequence>MAAARGSVGSLLYPGSMVCCDGVSIGGVVRWLVKMALVLGSRGRHIVGFCSAGGVYRRMRSAEGTRHGLVVKARLSVRVSPGLWCGAMAGEDGSCPRFPWKTHRRVLFRRRSLPEDEICRRHTVGVHIPASTMTFLSRLMVKHHAIDNLCYWSSHGLVVKARLSVRVSPGLWLRRGFCFRL</sequence>
<dbReference type="EMBL" id="QGKV02000832">
    <property type="protein sequence ID" value="KAF3544957.1"/>
    <property type="molecule type" value="Genomic_DNA"/>
</dbReference>